<evidence type="ECO:0000313" key="2">
    <source>
        <dbReference type="Proteomes" id="UP000075455"/>
    </source>
</evidence>
<protein>
    <recommendedName>
        <fullName evidence="3">NYN domain-containing protein</fullName>
    </recommendedName>
</protein>
<sequence>MMNILIVDGYNIIGAWPELRELKEEDDLATARDLLIDKMAEYQAFTGDRVIIVFDAHLVQGNEKKYKNHQVEVIFTKEHETADERIERLAKSLINVRTKVYVATSDYTEQWTIFSQGALRKSARELLAEMETIEKDISKKLQHMQQQTPMSKVPLTEEVAKIFEKWRRGQK</sequence>
<dbReference type="Pfam" id="PF05991">
    <property type="entry name" value="NYN_YacP"/>
    <property type="match status" value="1"/>
</dbReference>
<reference evidence="1 2" key="1">
    <citation type="submission" date="2016-01" db="EMBL/GenBank/DDBJ databases">
        <title>Draft Genome Sequences of Seven Thermophilic Sporeformers Isolated from Foods.</title>
        <authorList>
            <person name="Berendsen E.M."/>
            <person name="Wells-Bennik M.H."/>
            <person name="Krawcyk A.O."/>
            <person name="De Jong A."/>
            <person name="Holsappel S."/>
            <person name="Eijlander R.T."/>
            <person name="Kuipers O.P."/>
        </authorList>
    </citation>
    <scope>NUCLEOTIDE SEQUENCE [LARGE SCALE GENOMIC DNA]</scope>
    <source>
        <strain evidence="1 2">B4119</strain>
    </source>
</reference>
<dbReference type="STRING" id="81408.B4119_0102"/>
<dbReference type="PATRIC" id="fig|81408.3.peg.3328"/>
<evidence type="ECO:0008006" key="3">
    <source>
        <dbReference type="Google" id="ProtNLM"/>
    </source>
</evidence>
<dbReference type="CDD" id="cd10912">
    <property type="entry name" value="PIN_YacP-like"/>
    <property type="match status" value="1"/>
</dbReference>
<accession>A0A150LSW8</accession>
<name>A0A150LSW8_9BACL</name>
<dbReference type="PANTHER" id="PTHR34547">
    <property type="entry name" value="YACP-LIKE NYN DOMAIN PROTEIN"/>
    <property type="match status" value="1"/>
</dbReference>
<dbReference type="AlphaFoldDB" id="A0A150LSW8"/>
<evidence type="ECO:0000313" key="1">
    <source>
        <dbReference type="EMBL" id="KYD15363.1"/>
    </source>
</evidence>
<proteinExistence type="predicted"/>
<dbReference type="eggNOG" id="COG3688">
    <property type="taxonomic scope" value="Bacteria"/>
</dbReference>
<organism evidence="1 2">
    <name type="scientific">Saccharococcus caldoxylosilyticus</name>
    <dbReference type="NCBI Taxonomy" id="81408"/>
    <lineage>
        <taxon>Bacteria</taxon>
        <taxon>Bacillati</taxon>
        <taxon>Bacillota</taxon>
        <taxon>Bacilli</taxon>
        <taxon>Bacillales</taxon>
        <taxon>Anoxybacillaceae</taxon>
        <taxon>Saccharococcus</taxon>
    </lineage>
</organism>
<comment type="caution">
    <text evidence="1">The sequence shown here is derived from an EMBL/GenBank/DDBJ whole genome shotgun (WGS) entry which is preliminary data.</text>
</comment>
<dbReference type="EMBL" id="LQYS01000038">
    <property type="protein sequence ID" value="KYD15363.1"/>
    <property type="molecule type" value="Genomic_DNA"/>
</dbReference>
<gene>
    <name evidence="1" type="ORF">B4119_0102</name>
</gene>
<dbReference type="InterPro" id="IPR010298">
    <property type="entry name" value="YacP-like"/>
</dbReference>
<dbReference type="PANTHER" id="PTHR34547:SF1">
    <property type="entry name" value="YACP-LIKE NYN DOMAIN PROTEIN"/>
    <property type="match status" value="1"/>
</dbReference>
<dbReference type="Proteomes" id="UP000075455">
    <property type="component" value="Unassembled WGS sequence"/>
</dbReference>